<evidence type="ECO:0000313" key="1">
    <source>
        <dbReference type="EMBL" id="MBB5802899.1"/>
    </source>
</evidence>
<organism evidence="1 2">
    <name type="scientific">Saccharothrix ecbatanensis</name>
    <dbReference type="NCBI Taxonomy" id="1105145"/>
    <lineage>
        <taxon>Bacteria</taxon>
        <taxon>Bacillati</taxon>
        <taxon>Actinomycetota</taxon>
        <taxon>Actinomycetes</taxon>
        <taxon>Pseudonocardiales</taxon>
        <taxon>Pseudonocardiaceae</taxon>
        <taxon>Saccharothrix</taxon>
    </lineage>
</organism>
<keyword evidence="2" id="KW-1185">Reference proteome</keyword>
<protein>
    <submittedName>
        <fullName evidence="1">Uncharacterized protein</fullName>
    </submittedName>
</protein>
<reference evidence="1 2" key="1">
    <citation type="submission" date="2020-08" db="EMBL/GenBank/DDBJ databases">
        <title>Sequencing the genomes of 1000 actinobacteria strains.</title>
        <authorList>
            <person name="Klenk H.-P."/>
        </authorList>
    </citation>
    <scope>NUCLEOTIDE SEQUENCE [LARGE SCALE GENOMIC DNA]</scope>
    <source>
        <strain evidence="1 2">DSM 45486</strain>
    </source>
</reference>
<dbReference type="EMBL" id="JACHMO010000001">
    <property type="protein sequence ID" value="MBB5802899.1"/>
    <property type="molecule type" value="Genomic_DNA"/>
</dbReference>
<name>A0A7W9HJD1_9PSEU</name>
<dbReference type="AlphaFoldDB" id="A0A7W9HJD1"/>
<dbReference type="RefSeq" id="WP_184919899.1">
    <property type="nucleotide sequence ID" value="NZ_JACHMO010000001.1"/>
</dbReference>
<dbReference type="Proteomes" id="UP000552097">
    <property type="component" value="Unassembled WGS sequence"/>
</dbReference>
<accession>A0A7W9HJD1</accession>
<gene>
    <name evidence="1" type="ORF">F4560_002667</name>
</gene>
<sequence length="92" mass="9590">MSDEVAGISTGLSSVTGQLAHVVVAPTDFGGDRYQDYGAAYLAASGELANLSDRLVGEVDEITRLLRETAGVYDENESGGVRRFDGLHGGGE</sequence>
<evidence type="ECO:0000313" key="2">
    <source>
        <dbReference type="Proteomes" id="UP000552097"/>
    </source>
</evidence>
<proteinExistence type="predicted"/>
<comment type="caution">
    <text evidence="1">The sequence shown here is derived from an EMBL/GenBank/DDBJ whole genome shotgun (WGS) entry which is preliminary data.</text>
</comment>